<keyword evidence="2" id="KW-1185">Reference proteome</keyword>
<dbReference type="Proteomes" id="UP001597201">
    <property type="component" value="Unassembled WGS sequence"/>
</dbReference>
<dbReference type="Gene3D" id="3.10.450.410">
    <property type="match status" value="1"/>
</dbReference>
<protein>
    <submittedName>
        <fullName evidence="1">Uncharacterized protein</fullName>
    </submittedName>
</protein>
<name>A0ABW3XZR5_9FLAO</name>
<dbReference type="RefSeq" id="WP_377175873.1">
    <property type="nucleotide sequence ID" value="NZ_JBHTMY010000002.1"/>
</dbReference>
<sequence>MRILKLAFLLLLIISCKQKKQEIEPEVKTEKQESESITEQEQMEIKMDSIYEIYKKGKVENYDWDLAFEKAKNYQKVSETYSDKKLIPKDFLEFSQRFISDPDFQKTHIDFETLIAVIGACEETYILKENNWVHFDWEFLNEIGIDEEWNNTFNFSKNIFYAEYELKEVGTITMLGFEKINGKWNLTLYIGNDC</sequence>
<comment type="caution">
    <text evidence="1">The sequence shown here is derived from an EMBL/GenBank/DDBJ whole genome shotgun (WGS) entry which is preliminary data.</text>
</comment>
<dbReference type="PROSITE" id="PS51257">
    <property type="entry name" value="PROKAR_LIPOPROTEIN"/>
    <property type="match status" value="1"/>
</dbReference>
<reference evidence="2" key="1">
    <citation type="journal article" date="2019" name="Int. J. Syst. Evol. Microbiol.">
        <title>The Global Catalogue of Microorganisms (GCM) 10K type strain sequencing project: providing services to taxonomists for standard genome sequencing and annotation.</title>
        <authorList>
            <consortium name="The Broad Institute Genomics Platform"/>
            <consortium name="The Broad Institute Genome Sequencing Center for Infectious Disease"/>
            <person name="Wu L."/>
            <person name="Ma J."/>
        </authorList>
    </citation>
    <scope>NUCLEOTIDE SEQUENCE [LARGE SCALE GENOMIC DNA]</scope>
    <source>
        <strain evidence="2">CCUG 61485</strain>
    </source>
</reference>
<dbReference type="EMBL" id="JBHTMY010000002">
    <property type="protein sequence ID" value="MFD1314351.1"/>
    <property type="molecule type" value="Genomic_DNA"/>
</dbReference>
<organism evidence="1 2">
    <name type="scientific">Namhaeicola litoreus</name>
    <dbReference type="NCBI Taxonomy" id="1052145"/>
    <lineage>
        <taxon>Bacteria</taxon>
        <taxon>Pseudomonadati</taxon>
        <taxon>Bacteroidota</taxon>
        <taxon>Flavobacteriia</taxon>
        <taxon>Flavobacteriales</taxon>
        <taxon>Flavobacteriaceae</taxon>
        <taxon>Namhaeicola</taxon>
    </lineage>
</organism>
<evidence type="ECO:0000313" key="1">
    <source>
        <dbReference type="EMBL" id="MFD1314351.1"/>
    </source>
</evidence>
<accession>A0ABW3XZR5</accession>
<proteinExistence type="predicted"/>
<evidence type="ECO:0000313" key="2">
    <source>
        <dbReference type="Proteomes" id="UP001597201"/>
    </source>
</evidence>
<gene>
    <name evidence="1" type="ORF">ACFQ39_01890</name>
</gene>